<evidence type="ECO:0000313" key="10">
    <source>
        <dbReference type="Proteomes" id="UP000323164"/>
    </source>
</evidence>
<reference evidence="9 10" key="1">
    <citation type="submission" date="2019-08" db="EMBL/GenBank/DDBJ databases">
        <title>Draft genome sequence of Lysobacter sp. UKS-15.</title>
        <authorList>
            <person name="Im W.-T."/>
        </authorList>
    </citation>
    <scope>NUCLEOTIDE SEQUENCE [LARGE SCALE GENOMIC DNA]</scope>
    <source>
        <strain evidence="9 10">UKS-15</strain>
    </source>
</reference>
<dbReference type="Proteomes" id="UP000323164">
    <property type="component" value="Unassembled WGS sequence"/>
</dbReference>
<evidence type="ECO:0000256" key="3">
    <source>
        <dbReference type="ARBA" id="ARBA00023054"/>
    </source>
</evidence>
<dbReference type="InterPro" id="IPR003481">
    <property type="entry name" value="FliD_N"/>
</dbReference>
<dbReference type="GO" id="GO:0009424">
    <property type="term" value="C:bacterial-type flagellum hook"/>
    <property type="evidence" value="ECO:0007669"/>
    <property type="project" value="UniProtKB-UniRule"/>
</dbReference>
<dbReference type="InterPro" id="IPR040026">
    <property type="entry name" value="FliD"/>
</dbReference>
<keyword evidence="4 5" id="KW-0975">Bacterial flagellum</keyword>
<keyword evidence="10" id="KW-1185">Reference proteome</keyword>
<feature type="region of interest" description="Disordered" evidence="6">
    <location>
        <begin position="1"/>
        <end position="21"/>
    </location>
</feature>
<proteinExistence type="inferred from homology"/>
<comment type="subcellular location">
    <subcellularLocation>
        <location evidence="5">Secreted</location>
    </subcellularLocation>
    <subcellularLocation>
        <location evidence="5">Bacterial flagellum</location>
    </subcellularLocation>
</comment>
<dbReference type="PANTHER" id="PTHR30288">
    <property type="entry name" value="FLAGELLAR CAP/ASSEMBLY PROTEIN FLID"/>
    <property type="match status" value="1"/>
</dbReference>
<evidence type="ECO:0000256" key="2">
    <source>
        <dbReference type="ARBA" id="ARBA00011255"/>
    </source>
</evidence>
<dbReference type="Pfam" id="PF07195">
    <property type="entry name" value="FliD_C"/>
    <property type="match status" value="1"/>
</dbReference>
<organism evidence="9 10">
    <name type="scientific">Cognatilysobacter lacus</name>
    <dbReference type="NCBI Taxonomy" id="1643323"/>
    <lineage>
        <taxon>Bacteria</taxon>
        <taxon>Pseudomonadati</taxon>
        <taxon>Pseudomonadota</taxon>
        <taxon>Gammaproteobacteria</taxon>
        <taxon>Lysobacterales</taxon>
        <taxon>Lysobacteraceae</taxon>
        <taxon>Cognatilysobacter</taxon>
    </lineage>
</organism>
<feature type="compositionally biased region" description="Low complexity" evidence="6">
    <location>
        <begin position="10"/>
        <end position="21"/>
    </location>
</feature>
<comment type="similarity">
    <text evidence="1 5">Belongs to the FliD family.</text>
</comment>
<sequence>MRESAASRPTGGSMSSVSSTGGSIDVSTLVSQLIAAERAPTDKRLDAVQGTTQTQISAFGQITSALSSLQSTIKRFDAEGALPGRKATVATDAGYTASATSSAKLGSYSISVERLATAHKLQSAPVGANTQVGYGRLSLQVGNGAQIDVDIASGAGTLADIRDAVNSAAAGKGLSATIVHGDAGDVLTFASTTAGSAGRLTITASGGDGGLGVLATTGGTLTEISPAQDAQAKIDGVLRTSSSNTIADGLDGVSITLTKANPGVSSPLEVANDSSNLKASVLVLVSTYNTALSQMRSLSQASADGKSAGALVGDATPRTIMQGLRGMVSGAYGELSKLGFKTAVDGSLSLDGAKFDAAITADPTAVAKLLGPDASLGKQLRSSMASYVGSGSVLDSRTQNLNKKLKDIGRQRDNYQVHIDQLTTQYRTQFTALDALVTRLQGTSTYLSQQLASLPR</sequence>
<dbReference type="Pfam" id="PF02465">
    <property type="entry name" value="FliD_N"/>
    <property type="match status" value="1"/>
</dbReference>
<comment type="subunit">
    <text evidence="2 5">Homopentamer.</text>
</comment>
<keyword evidence="9" id="KW-0969">Cilium</keyword>
<feature type="domain" description="Flagellar hook-associated protein 2 C-terminal" evidence="8">
    <location>
        <begin position="227"/>
        <end position="441"/>
    </location>
</feature>
<evidence type="ECO:0000313" key="9">
    <source>
        <dbReference type="EMBL" id="TZF87307.1"/>
    </source>
</evidence>
<dbReference type="GO" id="GO:0007155">
    <property type="term" value="P:cell adhesion"/>
    <property type="evidence" value="ECO:0007669"/>
    <property type="project" value="InterPro"/>
</dbReference>
<dbReference type="GO" id="GO:0009421">
    <property type="term" value="C:bacterial-type flagellum filament cap"/>
    <property type="evidence" value="ECO:0007669"/>
    <property type="project" value="InterPro"/>
</dbReference>
<keyword evidence="9" id="KW-0282">Flagellum</keyword>
<evidence type="ECO:0000256" key="5">
    <source>
        <dbReference type="RuleBase" id="RU362066"/>
    </source>
</evidence>
<dbReference type="AlphaFoldDB" id="A0A5D8YY31"/>
<gene>
    <name evidence="9" type="primary">fliD</name>
    <name evidence="9" type="ORF">FW784_11295</name>
</gene>
<keyword evidence="9" id="KW-0966">Cell projection</keyword>
<evidence type="ECO:0000259" key="7">
    <source>
        <dbReference type="Pfam" id="PF02465"/>
    </source>
</evidence>
<dbReference type="PANTHER" id="PTHR30288:SF0">
    <property type="entry name" value="FLAGELLAR HOOK-ASSOCIATED PROTEIN 2"/>
    <property type="match status" value="1"/>
</dbReference>
<dbReference type="GO" id="GO:0071973">
    <property type="term" value="P:bacterial-type flagellum-dependent cell motility"/>
    <property type="evidence" value="ECO:0007669"/>
    <property type="project" value="TreeGrafter"/>
</dbReference>
<comment type="caution">
    <text evidence="9">The sequence shown here is derived from an EMBL/GenBank/DDBJ whole genome shotgun (WGS) entry which is preliminary data.</text>
</comment>
<keyword evidence="5" id="KW-0964">Secreted</keyword>
<evidence type="ECO:0000256" key="6">
    <source>
        <dbReference type="SAM" id="MobiDB-lite"/>
    </source>
</evidence>
<evidence type="ECO:0000259" key="8">
    <source>
        <dbReference type="Pfam" id="PF07195"/>
    </source>
</evidence>
<accession>A0A5D8YY31</accession>
<feature type="domain" description="Flagellar hook-associated protein 2 N-terminal" evidence="7">
    <location>
        <begin position="24"/>
        <end position="119"/>
    </location>
</feature>
<dbReference type="OrthoDB" id="5980200at2"/>
<comment type="function">
    <text evidence="5">Required for morphogenesis and for the elongation of the flagellar filament by facilitating polymerization of the flagellin monomers at the tip of growing filament. Forms a capping structure, which prevents flagellin subunits (transported through the central channel of the flagellum) from leaking out without polymerization at the distal end.</text>
</comment>
<dbReference type="EMBL" id="VTRV01000140">
    <property type="protein sequence ID" value="TZF87307.1"/>
    <property type="molecule type" value="Genomic_DNA"/>
</dbReference>
<protein>
    <recommendedName>
        <fullName evidence="5">Flagellar hook-associated protein 2</fullName>
        <shortName evidence="5">HAP2</shortName>
    </recommendedName>
    <alternativeName>
        <fullName evidence="5">Flagellar cap protein</fullName>
    </alternativeName>
</protein>
<keyword evidence="3" id="KW-0175">Coiled coil</keyword>
<dbReference type="InterPro" id="IPR010809">
    <property type="entry name" value="FliD_C"/>
</dbReference>
<evidence type="ECO:0000256" key="4">
    <source>
        <dbReference type="ARBA" id="ARBA00023143"/>
    </source>
</evidence>
<evidence type="ECO:0000256" key="1">
    <source>
        <dbReference type="ARBA" id="ARBA00009764"/>
    </source>
</evidence>
<dbReference type="GO" id="GO:0005576">
    <property type="term" value="C:extracellular region"/>
    <property type="evidence" value="ECO:0007669"/>
    <property type="project" value="UniProtKB-SubCell"/>
</dbReference>
<name>A0A5D8YY31_9GAMM</name>